<dbReference type="PIRSF" id="PIRSF006470">
    <property type="entry name" value="DctB"/>
    <property type="match status" value="1"/>
</dbReference>
<name>A0A4R2L800_9GAMM</name>
<dbReference type="EMBL" id="SLWY01000001">
    <property type="protein sequence ID" value="TCO83676.1"/>
    <property type="molecule type" value="Genomic_DNA"/>
</dbReference>
<organism evidence="2 3">
    <name type="scientific">Plasticicumulans lactativorans</name>
    <dbReference type="NCBI Taxonomy" id="1133106"/>
    <lineage>
        <taxon>Bacteria</taxon>
        <taxon>Pseudomonadati</taxon>
        <taxon>Pseudomonadota</taxon>
        <taxon>Gammaproteobacteria</taxon>
        <taxon>Candidatus Competibacteraceae</taxon>
        <taxon>Plasticicumulans</taxon>
    </lineage>
</organism>
<dbReference type="PANTHER" id="PTHR33376">
    <property type="match status" value="1"/>
</dbReference>
<gene>
    <name evidence="2" type="ORF">EV699_10160</name>
</gene>
<dbReference type="Gene3D" id="3.40.190.170">
    <property type="entry name" value="Bacterial extracellular solute-binding protein, family 7"/>
    <property type="match status" value="1"/>
</dbReference>
<dbReference type="NCBIfam" id="NF037995">
    <property type="entry name" value="TRAP_S1"/>
    <property type="match status" value="1"/>
</dbReference>
<dbReference type="InterPro" id="IPR038404">
    <property type="entry name" value="TRAP_DctP_sf"/>
</dbReference>
<dbReference type="GO" id="GO:0030246">
    <property type="term" value="F:carbohydrate binding"/>
    <property type="evidence" value="ECO:0007669"/>
    <property type="project" value="TreeGrafter"/>
</dbReference>
<dbReference type="AlphaFoldDB" id="A0A4R2L800"/>
<dbReference type="PANTHER" id="PTHR33376:SF2">
    <property type="entry name" value="DICARBOXYLATE-BINDING PERIPLASMIC PROTEIN"/>
    <property type="match status" value="1"/>
</dbReference>
<evidence type="ECO:0000313" key="3">
    <source>
        <dbReference type="Proteomes" id="UP000295765"/>
    </source>
</evidence>
<sequence>MPKRTRPSMRLLDLRHTLQAFLFAAVALLPAPGSADVQERQIKLAFLPVQQHPIGLGAQRFADLVAQKSGNRLKVKLFAGGALGGDLQMLSSLQGGTVEMTVLVTSLLAGITKDFLVLDFPFLFNDEKEADAVLDGPLGKKLLARLPEKGLVGLGYYEFGFRQLTNNRRPITKVEDIAGLKIRVSQTPLFIDFINALGANAVPLAIPELYTALEQKTVDGSDAPLGFIQMQKYYEVQKYLALTRHLYNAQVLLVSKKFWDKLSADEQKILQDAADESRGYQRAMLRELDAKALDALKQSGMQVTELPPEELAKMRAKAQPVADKYAGEIGAGLVDELKAELAKVRGQ</sequence>
<dbReference type="Pfam" id="PF03480">
    <property type="entry name" value="DctP"/>
    <property type="match status" value="1"/>
</dbReference>
<accession>A0A4R2L800</accession>
<keyword evidence="1" id="KW-0732">Signal</keyword>
<dbReference type="GO" id="GO:0055085">
    <property type="term" value="P:transmembrane transport"/>
    <property type="evidence" value="ECO:0007669"/>
    <property type="project" value="InterPro"/>
</dbReference>
<keyword evidence="2" id="KW-0675">Receptor</keyword>
<dbReference type="InterPro" id="IPR018389">
    <property type="entry name" value="DctP_fam"/>
</dbReference>
<evidence type="ECO:0000256" key="1">
    <source>
        <dbReference type="ARBA" id="ARBA00022729"/>
    </source>
</evidence>
<reference evidence="2 3" key="1">
    <citation type="submission" date="2019-03" db="EMBL/GenBank/DDBJ databases">
        <title>Genomic Encyclopedia of Type Strains, Phase IV (KMG-IV): sequencing the most valuable type-strain genomes for metagenomic binning, comparative biology and taxonomic classification.</title>
        <authorList>
            <person name="Goeker M."/>
        </authorList>
    </citation>
    <scope>NUCLEOTIDE SEQUENCE [LARGE SCALE GENOMIC DNA]</scope>
    <source>
        <strain evidence="2 3">DSM 25287</strain>
    </source>
</reference>
<dbReference type="GO" id="GO:0030288">
    <property type="term" value="C:outer membrane-bounded periplasmic space"/>
    <property type="evidence" value="ECO:0007669"/>
    <property type="project" value="InterPro"/>
</dbReference>
<evidence type="ECO:0000313" key="2">
    <source>
        <dbReference type="EMBL" id="TCO83676.1"/>
    </source>
</evidence>
<comment type="caution">
    <text evidence="2">The sequence shown here is derived from an EMBL/GenBank/DDBJ whole genome shotgun (WGS) entry which is preliminary data.</text>
</comment>
<keyword evidence="3" id="KW-1185">Reference proteome</keyword>
<dbReference type="NCBIfam" id="TIGR00787">
    <property type="entry name" value="dctP"/>
    <property type="match status" value="1"/>
</dbReference>
<dbReference type="Proteomes" id="UP000295765">
    <property type="component" value="Unassembled WGS sequence"/>
</dbReference>
<proteinExistence type="predicted"/>
<protein>
    <submittedName>
        <fullName evidence="2">Tripartite ATP-independent transporter DctP family solute receptor</fullName>
    </submittedName>
</protein>
<dbReference type="CDD" id="cd13679">
    <property type="entry name" value="PBP2_TRAP_YiaO_like"/>
    <property type="match status" value="1"/>
</dbReference>
<dbReference type="InterPro" id="IPR004682">
    <property type="entry name" value="TRAP_DctP"/>
</dbReference>